<dbReference type="PATRIC" id="fig|1086011.3.peg.1252"/>
<gene>
    <name evidence="1" type="ORF">HJ01_01277</name>
</gene>
<sequence>MSGSHSLNSDTSNSISTFIPQAQIEEIDKVKTTSIDY</sequence>
<keyword evidence="2" id="KW-1185">Reference proteome</keyword>
<proteinExistence type="predicted"/>
<dbReference type="AlphaFoldDB" id="H7FQ17"/>
<organism evidence="1 2">
    <name type="scientific">Flavobacterium frigoris (strain PS1)</name>
    <dbReference type="NCBI Taxonomy" id="1086011"/>
    <lineage>
        <taxon>Bacteria</taxon>
        <taxon>Pseudomonadati</taxon>
        <taxon>Bacteroidota</taxon>
        <taxon>Flavobacteriia</taxon>
        <taxon>Flavobacteriales</taxon>
        <taxon>Flavobacteriaceae</taxon>
        <taxon>Flavobacterium</taxon>
    </lineage>
</organism>
<reference evidence="1 2" key="1">
    <citation type="journal article" date="2014" name="Acta Crystallogr. D">
        <title>Structure-based characterization and antifreeze properties of a hyperactive ice-binding protein from the Antarctic bacterium Flavobacterium frigoris PS1.</title>
        <authorList>
            <person name="Do H."/>
            <person name="Kim S.J."/>
            <person name="Kim H.J."/>
            <person name="Lee J.H."/>
        </authorList>
    </citation>
    <scope>NUCLEOTIDE SEQUENCE [LARGE SCALE GENOMIC DNA]</scope>
    <source>
        <strain evidence="1 2">PS1</strain>
    </source>
</reference>
<dbReference type="EMBL" id="AHKF01000015">
    <property type="protein sequence ID" value="EIA09371.1"/>
    <property type="molecule type" value="Genomic_DNA"/>
</dbReference>
<evidence type="ECO:0000313" key="1">
    <source>
        <dbReference type="EMBL" id="EIA09371.1"/>
    </source>
</evidence>
<accession>H7FQ17</accession>
<comment type="caution">
    <text evidence="1">The sequence shown here is derived from an EMBL/GenBank/DDBJ whole genome shotgun (WGS) entry which is preliminary data.</text>
</comment>
<protein>
    <submittedName>
        <fullName evidence="1">Uncharacterized protein</fullName>
    </submittedName>
</protein>
<evidence type="ECO:0000313" key="2">
    <source>
        <dbReference type="Proteomes" id="UP000005566"/>
    </source>
</evidence>
<dbReference type="STRING" id="1086011.HJ01_01277"/>
<dbReference type="Proteomes" id="UP000005566">
    <property type="component" value="Unassembled WGS sequence"/>
</dbReference>
<name>H7FQ17_FLAFP</name>